<organism evidence="4 5">
    <name type="scientific">Sunxiuqinia elliptica</name>
    <dbReference type="NCBI Taxonomy" id="655355"/>
    <lineage>
        <taxon>Bacteria</taxon>
        <taxon>Pseudomonadati</taxon>
        <taxon>Bacteroidota</taxon>
        <taxon>Bacteroidia</taxon>
        <taxon>Marinilabiliales</taxon>
        <taxon>Prolixibacteraceae</taxon>
        <taxon>Sunxiuqinia</taxon>
    </lineage>
</organism>
<dbReference type="PANTHER" id="PTHR24273:SF32">
    <property type="entry name" value="HYALIN"/>
    <property type="match status" value="1"/>
</dbReference>
<dbReference type="GO" id="GO:0005509">
    <property type="term" value="F:calcium ion binding"/>
    <property type="evidence" value="ECO:0007669"/>
    <property type="project" value="InterPro"/>
</dbReference>
<proteinExistence type="predicted"/>
<dbReference type="GO" id="GO:0016020">
    <property type="term" value="C:membrane"/>
    <property type="evidence" value="ECO:0007669"/>
    <property type="project" value="InterPro"/>
</dbReference>
<dbReference type="EMBL" id="FONW01000002">
    <property type="protein sequence ID" value="SFE90559.1"/>
    <property type="molecule type" value="Genomic_DNA"/>
</dbReference>
<dbReference type="RefSeq" id="WP_093918739.1">
    <property type="nucleotide sequence ID" value="NZ_FONW01000002.1"/>
</dbReference>
<dbReference type="InterPro" id="IPR013783">
    <property type="entry name" value="Ig-like_fold"/>
</dbReference>
<evidence type="ECO:0000259" key="3">
    <source>
        <dbReference type="PROSITE" id="PS50825"/>
    </source>
</evidence>
<feature type="domain" description="HYR" evidence="3">
    <location>
        <begin position="1477"/>
        <end position="1559"/>
    </location>
</feature>
<dbReference type="InterPro" id="IPR015919">
    <property type="entry name" value="Cadherin-like_sf"/>
</dbReference>
<feature type="transmembrane region" description="Helical" evidence="2">
    <location>
        <begin position="12"/>
        <end position="32"/>
    </location>
</feature>
<keyword evidence="2" id="KW-0812">Transmembrane</keyword>
<evidence type="ECO:0000256" key="1">
    <source>
        <dbReference type="ARBA" id="ARBA00022737"/>
    </source>
</evidence>
<dbReference type="PROSITE" id="PS50825">
    <property type="entry name" value="HYR"/>
    <property type="match status" value="1"/>
</dbReference>
<dbReference type="Pfam" id="PF05345">
    <property type="entry name" value="He_PIG"/>
    <property type="match status" value="1"/>
</dbReference>
<dbReference type="SUPFAM" id="SSF49313">
    <property type="entry name" value="Cadherin-like"/>
    <property type="match status" value="1"/>
</dbReference>
<keyword evidence="5" id="KW-1185">Reference proteome</keyword>
<accession>A0A1I2ECW7</accession>
<sequence length="1750" mass="191720">MKKFYFYPKLANLLAFTFKIFLISLMSFTGVYNTFALEFRTKLLDDLAGNINSISNSPIARDNNRIYELSHRSFIEEEDVIPPTVKTRDITVILDESGNAMITAEEIDDNSSDNVGITGLFLDLTSFDCSQIGDNTVSLTARDAAGNMASAMAVVTVLDNTPPKLLEKNYTLMLNSEGTASFNPKDYSFEITLTVNPTYTSNWVIFRYFQDDLTPEELDGLYFTLDGLSYHQLFFDHTDRFDQSYFYLDTDGHNPSLNAQDIFGKNRREFTLSFASWYDTCGDVEVSLSQNEFGCDEVGNHSLKLLLSDARGNSIEESVVITIEDTIRPHLTTKDLTIEFENETDVPRTITSVDLVEKAVDNCAVQDITISQEVFSPANAGANEVKVSVTDKQGNRVEQTAVVTVVVPDQVSPKVVTKDITVQLDQSGGVSVSPEQIDNGSSDNLRITSLTLDQTYFDCSSVGDNVVTLTAQDAAGNTASEPATVTVVDNSRPTLLEKNYTLMLDSEGRTSFNPEDYTFEVSLTVDPYYTSNLVIFRYLKADFEPEKLDGLYFTIDGFTYHQLFLYQSHVGGAAYYYIDKDGSSGTLNVQDIFGEQMRAFTLKFASWYDNCGDVLVELPKKDFTCDDLGENMLDVTFTDTYNNQLDETIAVTVKDTIKPLLSTKNLKIEFEHEEDEAVTIESQNLVVEATDNCGIQEITLSRNTFNASDAGENDVVVMLTDTYGNSVEQTAVVTVVVPDHTPPMVITQDIQVELDESGKATISPEQVDHGSSDNLRITNLSLDRTFFDCSHLGENTVVLTAFDAAGNRASETAVVTVVDNIPPSISNKPLMVMLDAEGNASFNPADYFFEMSLTVYGNYDYNRISLSRFENRDVAPEDLDGLYFRLEGAPYHQLFFDRTYSDGSSFYYIDREDYSSNPNMKELFGNQSRELNLSFTPWPDNCGNVQIALSQNEFSCNDIGDNTLTLTARDGSGNEINSEVTITVVDTISPVLITKNFKLEFENAEADLVTIGPKDLITTASDNCAIQNIALSKNTFGPNDTGENEVIVSLTDIHGNTTRKPALVIIPDVILPEVITQNITVELDEYGKATISPEQIDNGSSDNIGIKALSLDKTSFDCSNKFGDNRVTLTAYDAAGNKASATAVVTVLDNILPTLSAKSYTLKLDAEGNASFNPKDYSFEMTLTAVPDGGSNGVILKDFKEGGSTPKELDGLYFTIDGISYHQLFLVDMDYAGNSYYYVDLEEGSSSPNAQEIFGSQAGEFDMSFTLGYDNCGEVQIVSSPSEFSCEHVGENAVILTALDASENKVSKPVTITVKDTISPVLLTKDFEIDFENARAESITLDPRDLVRGATDNCGIQDTVLSQTTFSPDDTGENEVIVSLTDIHGNRTMQKAVVSIPDVIPPIIETRDITVDLDDSGEATITSQQIDRGSSDNVAITELFLDKTSFDCSDLGENTVTLTARDAAGNVSFGRAIVTVVDRLEPTIAQKEDIVIVAEADAYSAVVEFSTPSASDACGVEVVQTSGLASGSEFPAGTTEVVFTATDTSGNTSESHFMVTVETVNRAPELKGEVDTIYVDKNTTYTADLPTGLFVDADPGDVLSYSLATKDGSALPAWVVLSSEQMQVTVSPTDLEVGEHIFLLTASDQHGATADVELVIVVQIPTGVEDLNQAFDFVVYPNPSKGKVYVRLQRTDVSEGEILIHSIGGQEIYRESYLFDKEIELDLSKEVDGVYFISIQAGGQVLTKKVILKK</sequence>
<dbReference type="InterPro" id="IPR026444">
    <property type="entry name" value="Secre_tail"/>
</dbReference>
<protein>
    <submittedName>
        <fullName evidence="4">Por secretion system C-terminal sorting domain-containing protein</fullName>
    </submittedName>
</protein>
<keyword evidence="1" id="KW-0677">Repeat</keyword>
<keyword evidence="2" id="KW-0472">Membrane</keyword>
<dbReference type="SMART" id="SM00736">
    <property type="entry name" value="CADG"/>
    <property type="match status" value="1"/>
</dbReference>
<dbReference type="Pfam" id="PF02494">
    <property type="entry name" value="HYR"/>
    <property type="match status" value="1"/>
</dbReference>
<dbReference type="Proteomes" id="UP000198964">
    <property type="component" value="Unassembled WGS sequence"/>
</dbReference>
<dbReference type="NCBIfam" id="TIGR04183">
    <property type="entry name" value="Por_Secre_tail"/>
    <property type="match status" value="1"/>
</dbReference>
<gene>
    <name evidence="4" type="ORF">SAMN05216283_10250</name>
</gene>
<evidence type="ECO:0000313" key="5">
    <source>
        <dbReference type="Proteomes" id="UP000198964"/>
    </source>
</evidence>
<dbReference type="InterPro" id="IPR006644">
    <property type="entry name" value="Cadg"/>
</dbReference>
<dbReference type="InterPro" id="IPR003410">
    <property type="entry name" value="HYR_dom"/>
</dbReference>
<dbReference type="Gene3D" id="2.60.40.10">
    <property type="entry name" value="Immunoglobulins"/>
    <property type="match status" value="3"/>
</dbReference>
<dbReference type="STRING" id="655355.SAMN05216283_10250"/>
<dbReference type="PANTHER" id="PTHR24273">
    <property type="entry name" value="FI04643P-RELATED"/>
    <property type="match status" value="1"/>
</dbReference>
<name>A0A1I2ECW7_9BACT</name>
<dbReference type="Pfam" id="PF18962">
    <property type="entry name" value="Por_Secre_tail"/>
    <property type="match status" value="1"/>
</dbReference>
<keyword evidence="2" id="KW-1133">Transmembrane helix</keyword>
<reference evidence="4 5" key="1">
    <citation type="submission" date="2016-10" db="EMBL/GenBank/DDBJ databases">
        <authorList>
            <person name="de Groot N.N."/>
        </authorList>
    </citation>
    <scope>NUCLEOTIDE SEQUENCE [LARGE SCALE GENOMIC DNA]</scope>
    <source>
        <strain evidence="4 5">CGMCC 1.9156</strain>
    </source>
</reference>
<evidence type="ECO:0000313" key="4">
    <source>
        <dbReference type="EMBL" id="SFE90559.1"/>
    </source>
</evidence>
<evidence type="ECO:0000256" key="2">
    <source>
        <dbReference type="SAM" id="Phobius"/>
    </source>
</evidence>